<feature type="transmembrane region" description="Helical" evidence="2">
    <location>
        <begin position="75"/>
        <end position="96"/>
    </location>
</feature>
<feature type="transmembrane region" description="Helical" evidence="2">
    <location>
        <begin position="102"/>
        <end position="122"/>
    </location>
</feature>
<dbReference type="Pfam" id="PF04982">
    <property type="entry name" value="TM_HPP"/>
    <property type="match status" value="1"/>
</dbReference>
<evidence type="ECO:0000259" key="3">
    <source>
        <dbReference type="Pfam" id="PF04982"/>
    </source>
</evidence>
<dbReference type="InterPro" id="IPR058581">
    <property type="entry name" value="TM_HPP"/>
</dbReference>
<dbReference type="OrthoDB" id="2016548at2759"/>
<evidence type="ECO:0000256" key="2">
    <source>
        <dbReference type="SAM" id="Phobius"/>
    </source>
</evidence>
<dbReference type="RefSeq" id="XP_024712848.1">
    <property type="nucleotide sequence ID" value="XM_024859174.1"/>
</dbReference>
<feature type="transmembrane region" description="Helical" evidence="2">
    <location>
        <begin position="134"/>
        <end position="154"/>
    </location>
</feature>
<feature type="region of interest" description="Disordered" evidence="1">
    <location>
        <begin position="219"/>
        <end position="283"/>
    </location>
</feature>
<name>A0A2P7YM11_9ASCO</name>
<keyword evidence="5" id="KW-1185">Reference proteome</keyword>
<evidence type="ECO:0000256" key="1">
    <source>
        <dbReference type="SAM" id="MobiDB-lite"/>
    </source>
</evidence>
<evidence type="ECO:0000313" key="4">
    <source>
        <dbReference type="EMBL" id="PSK36975.1"/>
    </source>
</evidence>
<reference evidence="4 5" key="1">
    <citation type="submission" date="2018-03" db="EMBL/GenBank/DDBJ databases">
        <title>Candida pseudohaemulonii genome assembly and annotation.</title>
        <authorList>
            <person name="Munoz J.F."/>
            <person name="Gade L.G."/>
            <person name="Chow N.A."/>
            <person name="Litvintseva A.P."/>
            <person name="Loparev V.N."/>
            <person name="Cuomo C.A."/>
        </authorList>
    </citation>
    <scope>NUCLEOTIDE SEQUENCE [LARGE SCALE GENOMIC DNA]</scope>
    <source>
        <strain evidence="4 5">B12108</strain>
    </source>
</reference>
<dbReference type="Proteomes" id="UP000241107">
    <property type="component" value="Unassembled WGS sequence"/>
</dbReference>
<sequence length="336" mass="37383">MVFTFSLDKYTTKYIPQSQVYRLPGPLRRLLGGYPAAATHDYLIWLEILVASFCGISLLAGVFQNHTVFTSHDANNIIALYAATAILCFNASQVPLAQPRNIFMGHFLSSLIGICIQKLFYLSEGGRSHTWASAGLSVAVASVAMSICNCVHPPAGALAMLPLIDQHVRNMSWWYLPVQLVLLVLIIPVACIFGNVFRRYPVYWWTPAECGLFWRNPEKKGPEEESEESKDLPEAQDSSALPPYVPEQSHPRLAPVASQSSNASRWSHHLKQTESRKTLDEGPSSIVRVPGLRKIEITASEILIPADLDLDDVLLDWLRSMRMELRQLEPDAGASV</sequence>
<dbReference type="PANTHER" id="PTHR33741:SF5">
    <property type="entry name" value="TRANSMEMBRANE PROTEIN DDB_G0269096-RELATED"/>
    <property type="match status" value="1"/>
</dbReference>
<keyword evidence="2" id="KW-0472">Membrane</keyword>
<gene>
    <name evidence="4" type="ORF">C7M61_003840</name>
</gene>
<feature type="transmembrane region" description="Helical" evidence="2">
    <location>
        <begin position="42"/>
        <end position="63"/>
    </location>
</feature>
<protein>
    <recommendedName>
        <fullName evidence="3">HPP transmembrane region domain-containing protein</fullName>
    </recommendedName>
</protein>
<accession>A0A2P7YM11</accession>
<proteinExistence type="predicted"/>
<keyword evidence="2" id="KW-0812">Transmembrane</keyword>
<keyword evidence="2" id="KW-1133">Transmembrane helix</keyword>
<dbReference type="InterPro" id="IPR007065">
    <property type="entry name" value="HPP"/>
</dbReference>
<feature type="compositionally biased region" description="Basic and acidic residues" evidence="1">
    <location>
        <begin position="271"/>
        <end position="280"/>
    </location>
</feature>
<feature type="compositionally biased region" description="Basic and acidic residues" evidence="1">
    <location>
        <begin position="219"/>
        <end position="233"/>
    </location>
</feature>
<dbReference type="VEuPathDB" id="FungiDB:C7M61_003840"/>
<dbReference type="GeneID" id="36567228"/>
<dbReference type="EMBL" id="PYFQ01000010">
    <property type="protein sequence ID" value="PSK36975.1"/>
    <property type="molecule type" value="Genomic_DNA"/>
</dbReference>
<evidence type="ECO:0000313" key="5">
    <source>
        <dbReference type="Proteomes" id="UP000241107"/>
    </source>
</evidence>
<dbReference type="STRING" id="418784.A0A2P7YM11"/>
<organism evidence="4 5">
    <name type="scientific">Candidozyma pseudohaemuli</name>
    <dbReference type="NCBI Taxonomy" id="418784"/>
    <lineage>
        <taxon>Eukaryota</taxon>
        <taxon>Fungi</taxon>
        <taxon>Dikarya</taxon>
        <taxon>Ascomycota</taxon>
        <taxon>Saccharomycotina</taxon>
        <taxon>Pichiomycetes</taxon>
        <taxon>Metschnikowiaceae</taxon>
        <taxon>Candidozyma</taxon>
    </lineage>
</organism>
<feature type="transmembrane region" description="Helical" evidence="2">
    <location>
        <begin position="174"/>
        <end position="197"/>
    </location>
</feature>
<dbReference type="PANTHER" id="PTHR33741">
    <property type="entry name" value="TRANSMEMBRANE PROTEIN DDB_G0269096-RELATED"/>
    <property type="match status" value="1"/>
</dbReference>
<comment type="caution">
    <text evidence="4">The sequence shown here is derived from an EMBL/GenBank/DDBJ whole genome shotgun (WGS) entry which is preliminary data.</text>
</comment>
<feature type="domain" description="HPP transmembrane region" evidence="3">
    <location>
        <begin position="41"/>
        <end position="201"/>
    </location>
</feature>
<dbReference type="AlphaFoldDB" id="A0A2P7YM11"/>